<dbReference type="GO" id="GO:0005886">
    <property type="term" value="C:plasma membrane"/>
    <property type="evidence" value="ECO:0007669"/>
    <property type="project" value="UniProtKB-SubCell"/>
</dbReference>
<dbReference type="Pfam" id="PF10613">
    <property type="entry name" value="Lig_chan-Glu_bd"/>
    <property type="match status" value="1"/>
</dbReference>
<dbReference type="AlphaFoldDB" id="A0ABD0KMY4"/>
<evidence type="ECO:0000259" key="17">
    <source>
        <dbReference type="SMART" id="SM00079"/>
    </source>
</evidence>
<evidence type="ECO:0000256" key="1">
    <source>
        <dbReference type="ARBA" id="ARBA00004651"/>
    </source>
</evidence>
<feature type="disulfide bond" evidence="13">
    <location>
        <begin position="575"/>
        <end position="621"/>
    </location>
</feature>
<feature type="transmembrane region" description="Helical" evidence="15">
    <location>
        <begin position="461"/>
        <end position="483"/>
    </location>
</feature>
<evidence type="ECO:0000256" key="7">
    <source>
        <dbReference type="ARBA" id="ARBA00023136"/>
    </source>
</evidence>
<keyword evidence="4 15" id="KW-0812">Transmembrane</keyword>
<organism evidence="18 19">
    <name type="scientific">Batillaria attramentaria</name>
    <dbReference type="NCBI Taxonomy" id="370345"/>
    <lineage>
        <taxon>Eukaryota</taxon>
        <taxon>Metazoa</taxon>
        <taxon>Spiralia</taxon>
        <taxon>Lophotrochozoa</taxon>
        <taxon>Mollusca</taxon>
        <taxon>Gastropoda</taxon>
        <taxon>Caenogastropoda</taxon>
        <taxon>Sorbeoconcha</taxon>
        <taxon>Cerithioidea</taxon>
        <taxon>Batillariidae</taxon>
        <taxon>Batillaria</taxon>
    </lineage>
</organism>
<dbReference type="PANTHER" id="PTHR42643:SF24">
    <property type="entry name" value="IONOTROPIC RECEPTOR 60A"/>
    <property type="match status" value="1"/>
</dbReference>
<evidence type="ECO:0000256" key="13">
    <source>
        <dbReference type="PIRSR" id="PIRSR601508-3"/>
    </source>
</evidence>
<dbReference type="GO" id="GO:0050906">
    <property type="term" value="P:detection of stimulus involved in sensory perception"/>
    <property type="evidence" value="ECO:0007669"/>
    <property type="project" value="UniProtKB-ARBA"/>
</dbReference>
<comment type="subcellular location">
    <subcellularLocation>
        <location evidence="1">Cell membrane</location>
        <topology evidence="1">Multi-pass membrane protein</topology>
    </subcellularLocation>
</comment>
<feature type="signal peptide" evidence="16">
    <location>
        <begin position="1"/>
        <end position="19"/>
    </location>
</feature>
<evidence type="ECO:0000256" key="4">
    <source>
        <dbReference type="ARBA" id="ARBA00022692"/>
    </source>
</evidence>
<evidence type="ECO:0000256" key="6">
    <source>
        <dbReference type="ARBA" id="ARBA00023065"/>
    </source>
</evidence>
<dbReference type="EMBL" id="JACVVK020000151">
    <property type="protein sequence ID" value="KAK7488403.1"/>
    <property type="molecule type" value="Genomic_DNA"/>
</dbReference>
<keyword evidence="7 15" id="KW-0472">Membrane</keyword>
<keyword evidence="3" id="KW-1003">Cell membrane</keyword>
<keyword evidence="9" id="KW-0325">Glycoprotein</keyword>
<feature type="binding site" evidence="12">
    <location>
        <position position="563"/>
    </location>
    <ligand>
        <name>L-glutamate</name>
        <dbReference type="ChEBI" id="CHEBI:29985"/>
    </ligand>
</feature>
<dbReference type="InterPro" id="IPR052192">
    <property type="entry name" value="Insect_Ionotropic_Sensory_Rcpt"/>
</dbReference>
<keyword evidence="19" id="KW-1185">Reference proteome</keyword>
<dbReference type="Pfam" id="PF00060">
    <property type="entry name" value="Lig_chan"/>
    <property type="match status" value="1"/>
</dbReference>
<evidence type="ECO:0000256" key="12">
    <source>
        <dbReference type="PIRSR" id="PIRSR601508-1"/>
    </source>
</evidence>
<feature type="region of interest" description="Disordered" evidence="14">
    <location>
        <begin position="51"/>
        <end position="72"/>
    </location>
</feature>
<feature type="transmembrane region" description="Helical" evidence="15">
    <location>
        <begin position="640"/>
        <end position="666"/>
    </location>
</feature>
<dbReference type="GO" id="GO:0034220">
    <property type="term" value="P:monoatomic ion transmembrane transport"/>
    <property type="evidence" value="ECO:0007669"/>
    <property type="project" value="UniProtKB-KW"/>
</dbReference>
<feature type="binding site" evidence="12">
    <location>
        <position position="350"/>
    </location>
    <ligand>
        <name>L-glutamate</name>
        <dbReference type="ChEBI" id="CHEBI:29985"/>
    </ligand>
</feature>
<evidence type="ECO:0000256" key="3">
    <source>
        <dbReference type="ARBA" id="ARBA00022475"/>
    </source>
</evidence>
<dbReference type="PRINTS" id="PR00177">
    <property type="entry name" value="NMDARECEPTOR"/>
</dbReference>
<sequence length="681" mass="75998">MWTLLAAVLLSNFVTTCPSASDVRGVDESDDGGDDVQRDVLVELAAASGSSPMSSSAAAEPQHPNCTAPHGNVACPIDGTRDVGEKMTSWNSPTNEVIASIVTRLKWKSVVIVFDEEHEPEILPLTSLLSSRGVDFMLYHHLAFIGHHGLYRLAHTGNDAWLQHLHFLLLCSVRHSADVLRHADQFQTENGPSSALSVTSRWLIQQEPHVTPSLDTSHVTMMHVAILYCRANNACCSTAPSAGSECGTVMTLLWATNHHWLTCVGDVHGAISGKIDIFPGRRWGFNQRMFKVSTLPELSALLNFTYTISQPEDGIWGLQYDNGTWAGLVGDLANHKVDMVVAPLTVTQQRESAMDFTYPFFNDADTFIYRKPDPSKDKWKTYFRPLKWQVLVLIGVCLLVTSFLLGSIESWTPFYPTNRLTGHRGHHSCYFRSFRLVYGALLAQADDDLPRSASGRLLVSCWWLFCIVVAATYSGNLIAFLTVDRGTPLFQTLTDLTGQSSYRWGFMHGSAIHQTVQASKLRTFHQLWAGVEGWMRDDPHYLTTDPDLHYRRILQGQYAFLSDKATSERWAATRCDLDLARETFLPIDYGVGLPNQILSLHENGLLGHLRERWWSKNSSMCEPSTLTRATEITLVDIQSAFYLLAVGCTVGALSLAIEVTCASNSLRRLRSRLLRRKTAQH</sequence>
<keyword evidence="10" id="KW-1071">Ligand-gated ion channel</keyword>
<evidence type="ECO:0000256" key="5">
    <source>
        <dbReference type="ARBA" id="ARBA00022989"/>
    </source>
</evidence>
<evidence type="ECO:0000256" key="15">
    <source>
        <dbReference type="SAM" id="Phobius"/>
    </source>
</evidence>
<dbReference type="Proteomes" id="UP001519460">
    <property type="component" value="Unassembled WGS sequence"/>
</dbReference>
<accession>A0ABD0KMY4</accession>
<feature type="binding site" evidence="12">
    <location>
        <position position="345"/>
    </location>
    <ligand>
        <name>L-glutamate</name>
        <dbReference type="ChEBI" id="CHEBI:29985"/>
    </ligand>
</feature>
<dbReference type="SMART" id="SM00079">
    <property type="entry name" value="PBPe"/>
    <property type="match status" value="1"/>
</dbReference>
<evidence type="ECO:0000256" key="11">
    <source>
        <dbReference type="ARBA" id="ARBA00023303"/>
    </source>
</evidence>
<gene>
    <name evidence="18" type="ORF">BaRGS_00020377</name>
</gene>
<reference evidence="18 19" key="1">
    <citation type="journal article" date="2023" name="Sci. Data">
        <title>Genome assembly of the Korean intertidal mud-creeper Batillaria attramentaria.</title>
        <authorList>
            <person name="Patra A.K."/>
            <person name="Ho P.T."/>
            <person name="Jun S."/>
            <person name="Lee S.J."/>
            <person name="Kim Y."/>
            <person name="Won Y.J."/>
        </authorList>
    </citation>
    <scope>NUCLEOTIDE SEQUENCE [LARGE SCALE GENOMIC DNA]</scope>
    <source>
        <strain evidence="18">Wonlab-2016</strain>
    </source>
</reference>
<evidence type="ECO:0000256" key="10">
    <source>
        <dbReference type="ARBA" id="ARBA00023286"/>
    </source>
</evidence>
<feature type="domain" description="Ionotropic glutamate receptor C-terminal" evidence="17">
    <location>
        <begin position="289"/>
        <end position="616"/>
    </location>
</feature>
<evidence type="ECO:0000256" key="9">
    <source>
        <dbReference type="ARBA" id="ARBA00023180"/>
    </source>
</evidence>
<dbReference type="InterPro" id="IPR001508">
    <property type="entry name" value="Iono_Glu_rcpt_met"/>
</dbReference>
<feature type="transmembrane region" description="Helical" evidence="15">
    <location>
        <begin position="388"/>
        <end position="408"/>
    </location>
</feature>
<evidence type="ECO:0000256" key="2">
    <source>
        <dbReference type="ARBA" id="ARBA00022448"/>
    </source>
</evidence>
<keyword evidence="5 15" id="KW-1133">Transmembrane helix</keyword>
<protein>
    <recommendedName>
        <fullName evidence="17">Ionotropic glutamate receptor C-terminal domain-containing protein</fullName>
    </recommendedName>
</protein>
<keyword evidence="8" id="KW-0675">Receptor</keyword>
<feature type="binding site" evidence="12">
    <location>
        <position position="343"/>
    </location>
    <ligand>
        <name>L-glutamate</name>
        <dbReference type="ChEBI" id="CHEBI:29985"/>
    </ligand>
</feature>
<name>A0ABD0KMY4_9CAEN</name>
<evidence type="ECO:0000313" key="19">
    <source>
        <dbReference type="Proteomes" id="UP001519460"/>
    </source>
</evidence>
<evidence type="ECO:0000313" key="18">
    <source>
        <dbReference type="EMBL" id="KAK7488403.1"/>
    </source>
</evidence>
<keyword evidence="2" id="KW-0813">Transport</keyword>
<comment type="caution">
    <text evidence="18">The sequence shown here is derived from an EMBL/GenBank/DDBJ whole genome shotgun (WGS) entry which is preliminary data.</text>
</comment>
<keyword evidence="6" id="KW-0406">Ion transport</keyword>
<feature type="chain" id="PRO_5044803480" description="Ionotropic glutamate receptor C-terminal domain-containing protein" evidence="16">
    <location>
        <begin position="20"/>
        <end position="681"/>
    </location>
</feature>
<dbReference type="InterPro" id="IPR019594">
    <property type="entry name" value="Glu/Gly-bd"/>
</dbReference>
<keyword evidence="13" id="KW-1015">Disulfide bond</keyword>
<dbReference type="PANTHER" id="PTHR42643">
    <property type="entry name" value="IONOTROPIC RECEPTOR 20A-RELATED"/>
    <property type="match status" value="1"/>
</dbReference>
<dbReference type="InterPro" id="IPR001320">
    <property type="entry name" value="Iontro_rcpt_C"/>
</dbReference>
<evidence type="ECO:0000256" key="14">
    <source>
        <dbReference type="SAM" id="MobiDB-lite"/>
    </source>
</evidence>
<dbReference type="Gene3D" id="1.10.287.70">
    <property type="match status" value="1"/>
</dbReference>
<evidence type="ECO:0000256" key="8">
    <source>
        <dbReference type="ARBA" id="ARBA00023170"/>
    </source>
</evidence>
<keyword evidence="16" id="KW-0732">Signal</keyword>
<dbReference type="SUPFAM" id="SSF53850">
    <property type="entry name" value="Periplasmic binding protein-like II"/>
    <property type="match status" value="1"/>
</dbReference>
<proteinExistence type="predicted"/>
<keyword evidence="11" id="KW-0407">Ion channel</keyword>
<evidence type="ECO:0000256" key="16">
    <source>
        <dbReference type="SAM" id="SignalP"/>
    </source>
</evidence>
<dbReference type="Gene3D" id="3.40.190.10">
    <property type="entry name" value="Periplasmic binding protein-like II"/>
    <property type="match status" value="1"/>
</dbReference>